<dbReference type="Proteomes" id="UP000030392">
    <property type="component" value="Unassembled WGS sequence"/>
</dbReference>
<dbReference type="AlphaFoldDB" id="A0A0A2C271"/>
<proteinExistence type="predicted"/>
<dbReference type="EMBL" id="JNAX01000017">
    <property type="protein sequence ID" value="KGG18769.1"/>
    <property type="molecule type" value="Genomic_DNA"/>
</dbReference>
<organism evidence="1 2">
    <name type="scientific">Prochlorococcus marinus str. PAC1</name>
    <dbReference type="NCBI Taxonomy" id="59924"/>
    <lineage>
        <taxon>Bacteria</taxon>
        <taxon>Bacillati</taxon>
        <taxon>Cyanobacteriota</taxon>
        <taxon>Cyanophyceae</taxon>
        <taxon>Synechococcales</taxon>
        <taxon>Prochlorococcaceae</taxon>
        <taxon>Prochlorococcus</taxon>
    </lineage>
</organism>
<evidence type="ECO:0000313" key="1">
    <source>
        <dbReference type="EMBL" id="KGG18769.1"/>
    </source>
</evidence>
<protein>
    <submittedName>
        <fullName evidence="1">Uncharacterized protein</fullName>
    </submittedName>
</protein>
<dbReference type="RefSeq" id="WP_036907972.1">
    <property type="nucleotide sequence ID" value="NZ_CP138967.1"/>
</dbReference>
<gene>
    <name evidence="1" type="ORF">EV03_2302</name>
</gene>
<reference evidence="2" key="1">
    <citation type="journal article" date="2014" name="Sci. Data">
        <title>Genomes of diverse isolates of the marine cyanobacterium Prochlorococcus.</title>
        <authorList>
            <person name="Biller S."/>
            <person name="Berube P."/>
            <person name="Thompson J."/>
            <person name="Kelly L."/>
            <person name="Roggensack S."/>
            <person name="Awad L."/>
            <person name="Roache-Johnson K."/>
            <person name="Ding H."/>
            <person name="Giovannoni S.J."/>
            <person name="Moore L.R."/>
            <person name="Chisholm S.W."/>
        </authorList>
    </citation>
    <scope>NUCLEOTIDE SEQUENCE [LARGE SCALE GENOMIC DNA]</scope>
    <source>
        <strain evidence="2">PAC1</strain>
    </source>
</reference>
<comment type="caution">
    <text evidence="1">The sequence shown here is derived from an EMBL/GenBank/DDBJ whole genome shotgun (WGS) entry which is preliminary data.</text>
</comment>
<sequence length="90" mass="9924">MITVIFLLALGLSGWTVSTLMSKGKHQDEITKELGNIFESLKFLTSSITSLVKLLMKDSIASAKDEDFQPISSNVIDLLKVENKDHKEAA</sequence>
<accession>A0A0A2C271</accession>
<name>A0A0A2C271_PROMR</name>
<evidence type="ECO:0000313" key="2">
    <source>
        <dbReference type="Proteomes" id="UP000030392"/>
    </source>
</evidence>